<dbReference type="Gene3D" id="3.40.50.1820">
    <property type="entry name" value="alpha/beta hydrolase"/>
    <property type="match status" value="1"/>
</dbReference>
<gene>
    <name evidence="2" type="ordered locus">Cwoe_2514</name>
</gene>
<evidence type="ECO:0000313" key="2">
    <source>
        <dbReference type="EMBL" id="ADB50936.1"/>
    </source>
</evidence>
<keyword evidence="3" id="KW-1185">Reference proteome</keyword>
<dbReference type="RefSeq" id="WP_012933987.1">
    <property type="nucleotide sequence ID" value="NC_013739.1"/>
</dbReference>
<evidence type="ECO:0000259" key="1">
    <source>
        <dbReference type="Pfam" id="PF12697"/>
    </source>
</evidence>
<evidence type="ECO:0000313" key="3">
    <source>
        <dbReference type="Proteomes" id="UP000008229"/>
    </source>
</evidence>
<proteinExistence type="predicted"/>
<name>D3F8H2_CONWI</name>
<dbReference type="Pfam" id="PF12697">
    <property type="entry name" value="Abhydrolase_6"/>
    <property type="match status" value="1"/>
</dbReference>
<dbReference type="InterPro" id="IPR000073">
    <property type="entry name" value="AB_hydrolase_1"/>
</dbReference>
<dbReference type="InterPro" id="IPR050471">
    <property type="entry name" value="AB_hydrolase"/>
</dbReference>
<reference evidence="3" key="2">
    <citation type="submission" date="2010-01" db="EMBL/GenBank/DDBJ databases">
        <title>The complete genome of Conexibacter woesei DSM 14684.</title>
        <authorList>
            <consortium name="US DOE Joint Genome Institute (JGI-PGF)"/>
            <person name="Lucas S."/>
            <person name="Copeland A."/>
            <person name="Lapidus A."/>
            <person name="Glavina del Rio T."/>
            <person name="Dalin E."/>
            <person name="Tice H."/>
            <person name="Bruce D."/>
            <person name="Goodwin L."/>
            <person name="Pitluck S."/>
            <person name="Kyrpides N."/>
            <person name="Mavromatis K."/>
            <person name="Ivanova N."/>
            <person name="Mikhailova N."/>
            <person name="Chertkov O."/>
            <person name="Brettin T."/>
            <person name="Detter J.C."/>
            <person name="Han C."/>
            <person name="Larimer F."/>
            <person name="Land M."/>
            <person name="Hauser L."/>
            <person name="Markowitz V."/>
            <person name="Cheng J.-F."/>
            <person name="Hugenholtz P."/>
            <person name="Woyke T."/>
            <person name="Wu D."/>
            <person name="Pukall R."/>
            <person name="Steenblock K."/>
            <person name="Schneider S."/>
            <person name="Klenk H.-P."/>
            <person name="Eisen J.A."/>
        </authorList>
    </citation>
    <scope>NUCLEOTIDE SEQUENCE [LARGE SCALE GENOMIC DNA]</scope>
    <source>
        <strain evidence="3">DSM 14684 / CIP 108061 / JCM 11494 / NBRC 100937 / ID131577</strain>
    </source>
</reference>
<dbReference type="PANTHER" id="PTHR43433:SF5">
    <property type="entry name" value="AB HYDROLASE-1 DOMAIN-CONTAINING PROTEIN"/>
    <property type="match status" value="1"/>
</dbReference>
<dbReference type="PANTHER" id="PTHR43433">
    <property type="entry name" value="HYDROLASE, ALPHA/BETA FOLD FAMILY PROTEIN"/>
    <property type="match status" value="1"/>
</dbReference>
<dbReference type="Proteomes" id="UP000008229">
    <property type="component" value="Chromosome"/>
</dbReference>
<organism evidence="2 3">
    <name type="scientific">Conexibacter woesei (strain DSM 14684 / CCUG 47730 / CIP 108061 / JCM 11494 / NBRC 100937 / ID131577)</name>
    <dbReference type="NCBI Taxonomy" id="469383"/>
    <lineage>
        <taxon>Bacteria</taxon>
        <taxon>Bacillati</taxon>
        <taxon>Actinomycetota</taxon>
        <taxon>Thermoleophilia</taxon>
        <taxon>Solirubrobacterales</taxon>
        <taxon>Conexibacteraceae</taxon>
        <taxon>Conexibacter</taxon>
    </lineage>
</organism>
<dbReference type="GO" id="GO:0046503">
    <property type="term" value="P:glycerolipid catabolic process"/>
    <property type="evidence" value="ECO:0007669"/>
    <property type="project" value="TreeGrafter"/>
</dbReference>
<dbReference type="AlphaFoldDB" id="D3F8H2"/>
<dbReference type="KEGG" id="cwo:Cwoe_2514"/>
<dbReference type="EMBL" id="CP001854">
    <property type="protein sequence ID" value="ADB50936.1"/>
    <property type="molecule type" value="Genomic_DNA"/>
</dbReference>
<protein>
    <submittedName>
        <fullName evidence="2">Alpha/beta hydrolase fold protein</fullName>
    </submittedName>
</protein>
<dbReference type="InterPro" id="IPR029058">
    <property type="entry name" value="AB_hydrolase_fold"/>
</dbReference>
<feature type="domain" description="AB hydrolase-1" evidence="1">
    <location>
        <begin position="28"/>
        <end position="284"/>
    </location>
</feature>
<dbReference type="GO" id="GO:0004806">
    <property type="term" value="F:triacylglycerol lipase activity"/>
    <property type="evidence" value="ECO:0007669"/>
    <property type="project" value="TreeGrafter"/>
</dbReference>
<dbReference type="OrthoDB" id="8957634at2"/>
<sequence>MRIETNGVELWAEAFGAEDAPALLLIGNSMLTWEDELCERLAAGGLRVVRYDQRDTGRSTTVDPDAPDYSLRDLVGDAAGLLDALGAGHAHVAGFATGGWIAQLLALDRPERVASLTLIATRPTAPGRADADLPDHDPELMKWIMSTPEPDWSDRAAVVAHMAESGRRIAGSRPFDDAAASERAGRVFDRACAAAPELAAANPRALQRSNQIASVFAVIKTKPRWRERLGEVAVPALVIHGEDDPFFPLGNGEALAREIPGAELLTLPGTGQELPRDSWDEVVPAIVRLTRAAAPA</sequence>
<dbReference type="HOGENOM" id="CLU_020336_0_0_11"/>
<dbReference type="eggNOG" id="COG2267">
    <property type="taxonomic scope" value="Bacteria"/>
</dbReference>
<dbReference type="ESTHER" id="conwi-d3f8h2">
    <property type="family name" value="Aclacinomycin-methylesterase_RdmC"/>
</dbReference>
<reference evidence="2 3" key="1">
    <citation type="journal article" date="2010" name="Stand. Genomic Sci.">
        <title>Complete genome sequence of Conexibacter woesei type strain (ID131577).</title>
        <authorList>
            <person name="Pukall R."/>
            <person name="Lapidus A."/>
            <person name="Glavina Del Rio T."/>
            <person name="Copeland A."/>
            <person name="Tice H."/>
            <person name="Cheng J.-F."/>
            <person name="Lucas S."/>
            <person name="Chen F."/>
            <person name="Nolan M."/>
            <person name="Bruce D."/>
            <person name="Goodwin L."/>
            <person name="Pitluck S."/>
            <person name="Mavromatis K."/>
            <person name="Ivanova N."/>
            <person name="Ovchinnikova G."/>
            <person name="Pati A."/>
            <person name="Chen A."/>
            <person name="Palaniappan K."/>
            <person name="Land M."/>
            <person name="Hauser L."/>
            <person name="Chang Y.-J."/>
            <person name="Jeffries C.D."/>
            <person name="Chain P."/>
            <person name="Meincke L."/>
            <person name="Sims D."/>
            <person name="Brettin T."/>
            <person name="Detter J.C."/>
            <person name="Rohde M."/>
            <person name="Goeker M."/>
            <person name="Bristow J."/>
            <person name="Eisen J.A."/>
            <person name="Markowitz V."/>
            <person name="Kyrpides N.C."/>
            <person name="Klenk H.-P."/>
            <person name="Hugenholtz P."/>
        </authorList>
    </citation>
    <scope>NUCLEOTIDE SEQUENCE [LARGE SCALE GENOMIC DNA]</scope>
    <source>
        <strain evidence="3">DSM 14684 / CIP 108061 / JCM 11494 / NBRC 100937 / ID131577</strain>
    </source>
</reference>
<keyword evidence="2" id="KW-0378">Hydrolase</keyword>
<dbReference type="STRING" id="469383.Cwoe_2514"/>
<dbReference type="SUPFAM" id="SSF53474">
    <property type="entry name" value="alpha/beta-Hydrolases"/>
    <property type="match status" value="1"/>
</dbReference>
<accession>D3F8H2</accession>